<sequence length="148" mass="16649">MSLCLCHRENLHTFEELLEIFSEKNNYSQSRELLLKEGTSKFATVEKKKYHKRVRDQKSSGTVPYLGTFLTDLVMLDTAVKDYTEVTPLYHSPTSVSPCLSQSLHLSVRLSLSVSPPLSLYQSLPLRLTLSLSVSPSPPLSLHLDLSL</sequence>
<reference evidence="2" key="4">
    <citation type="submission" date="2025-08" db="UniProtKB">
        <authorList>
            <consortium name="Ensembl"/>
        </authorList>
    </citation>
    <scope>IDENTIFICATION</scope>
</reference>
<dbReference type="Proteomes" id="UP000314986">
    <property type="component" value="Unassembled WGS sequence"/>
</dbReference>
<evidence type="ECO:0000259" key="1">
    <source>
        <dbReference type="Pfam" id="PF00617"/>
    </source>
</evidence>
<reference evidence="3" key="1">
    <citation type="journal article" date="2006" name="Science">
        <title>Ancient noncoding elements conserved in the human genome.</title>
        <authorList>
            <person name="Venkatesh B."/>
            <person name="Kirkness E.F."/>
            <person name="Loh Y.H."/>
            <person name="Halpern A.L."/>
            <person name="Lee A.P."/>
            <person name="Johnson J."/>
            <person name="Dandona N."/>
            <person name="Viswanathan L.D."/>
            <person name="Tay A."/>
            <person name="Venter J.C."/>
            <person name="Strausberg R.L."/>
            <person name="Brenner S."/>
        </authorList>
    </citation>
    <scope>NUCLEOTIDE SEQUENCE [LARGE SCALE GENOMIC DNA]</scope>
</reference>
<keyword evidence="3" id="KW-1185">Reference proteome</keyword>
<reference evidence="3" key="3">
    <citation type="journal article" date="2014" name="Nature">
        <title>Elephant shark genome provides unique insights into gnathostome evolution.</title>
        <authorList>
            <consortium name="International Elephant Shark Genome Sequencing Consortium"/>
            <person name="Venkatesh B."/>
            <person name="Lee A.P."/>
            <person name="Ravi V."/>
            <person name="Maurya A.K."/>
            <person name="Lian M.M."/>
            <person name="Swann J.B."/>
            <person name="Ohta Y."/>
            <person name="Flajnik M.F."/>
            <person name="Sutoh Y."/>
            <person name="Kasahara M."/>
            <person name="Hoon S."/>
            <person name="Gangu V."/>
            <person name="Roy S.W."/>
            <person name="Irimia M."/>
            <person name="Korzh V."/>
            <person name="Kondrychyn I."/>
            <person name="Lim Z.W."/>
            <person name="Tay B.H."/>
            <person name="Tohari S."/>
            <person name="Kong K.W."/>
            <person name="Ho S."/>
            <person name="Lorente-Galdos B."/>
            <person name="Quilez J."/>
            <person name="Marques-Bonet T."/>
            <person name="Raney B.J."/>
            <person name="Ingham P.W."/>
            <person name="Tay A."/>
            <person name="Hillier L.W."/>
            <person name="Minx P."/>
            <person name="Boehm T."/>
            <person name="Wilson R.K."/>
            <person name="Brenner S."/>
            <person name="Warren W.C."/>
        </authorList>
    </citation>
    <scope>NUCLEOTIDE SEQUENCE [LARGE SCALE GENOMIC DNA]</scope>
</reference>
<dbReference type="GeneTree" id="ENSGT00940000153181"/>
<reference evidence="2" key="5">
    <citation type="submission" date="2025-09" db="UniProtKB">
        <authorList>
            <consortium name="Ensembl"/>
        </authorList>
    </citation>
    <scope>IDENTIFICATION</scope>
</reference>
<dbReference type="InParanoid" id="A0A4W3H158"/>
<dbReference type="STRING" id="7868.ENSCMIP00000009060"/>
<dbReference type="Gene3D" id="1.10.840.10">
    <property type="entry name" value="Ras guanine-nucleotide exchange factors catalytic domain"/>
    <property type="match status" value="1"/>
</dbReference>
<evidence type="ECO:0000313" key="2">
    <source>
        <dbReference type="Ensembl" id="ENSCMIP00000009060.1"/>
    </source>
</evidence>
<dbReference type="InterPro" id="IPR001895">
    <property type="entry name" value="RASGEF_cat_dom"/>
</dbReference>
<dbReference type="InterPro" id="IPR036964">
    <property type="entry name" value="RASGEF_cat_dom_sf"/>
</dbReference>
<accession>A0A4W3H158</accession>
<dbReference type="GO" id="GO:0007264">
    <property type="term" value="P:small GTPase-mediated signal transduction"/>
    <property type="evidence" value="ECO:0007669"/>
    <property type="project" value="InterPro"/>
</dbReference>
<protein>
    <submittedName>
        <fullName evidence="2">Ral guanine nucleotide dissociation stimulator-like</fullName>
    </submittedName>
</protein>
<dbReference type="Pfam" id="PF00617">
    <property type="entry name" value="RasGEF"/>
    <property type="match status" value="1"/>
</dbReference>
<name>A0A4W3H158_CALMI</name>
<dbReference type="SUPFAM" id="SSF48366">
    <property type="entry name" value="Ras GEF"/>
    <property type="match status" value="1"/>
</dbReference>
<dbReference type="GO" id="GO:0005085">
    <property type="term" value="F:guanyl-nucleotide exchange factor activity"/>
    <property type="evidence" value="ECO:0007669"/>
    <property type="project" value="InterPro"/>
</dbReference>
<evidence type="ECO:0000313" key="3">
    <source>
        <dbReference type="Proteomes" id="UP000314986"/>
    </source>
</evidence>
<feature type="domain" description="Ras-GEF" evidence="1">
    <location>
        <begin position="8"/>
        <end position="84"/>
    </location>
</feature>
<dbReference type="InterPro" id="IPR023578">
    <property type="entry name" value="Ras_GEF_dom_sf"/>
</dbReference>
<reference evidence="3" key="2">
    <citation type="journal article" date="2007" name="PLoS Biol.">
        <title>Survey sequencing and comparative analysis of the elephant shark (Callorhinchus milii) genome.</title>
        <authorList>
            <person name="Venkatesh B."/>
            <person name="Kirkness E.F."/>
            <person name="Loh Y.H."/>
            <person name="Halpern A.L."/>
            <person name="Lee A.P."/>
            <person name="Johnson J."/>
            <person name="Dandona N."/>
            <person name="Viswanathan L.D."/>
            <person name="Tay A."/>
            <person name="Venter J.C."/>
            <person name="Strausberg R.L."/>
            <person name="Brenner S."/>
        </authorList>
    </citation>
    <scope>NUCLEOTIDE SEQUENCE [LARGE SCALE GENOMIC DNA]</scope>
</reference>
<dbReference type="Ensembl" id="ENSCMIT00000009311.1">
    <property type="protein sequence ID" value="ENSCMIP00000009060.1"/>
    <property type="gene ID" value="ENSCMIG00000004832.1"/>
</dbReference>
<proteinExistence type="predicted"/>
<dbReference type="AlphaFoldDB" id="A0A4W3H158"/>
<organism evidence="2 3">
    <name type="scientific">Callorhinchus milii</name>
    <name type="common">Ghost shark</name>
    <dbReference type="NCBI Taxonomy" id="7868"/>
    <lineage>
        <taxon>Eukaryota</taxon>
        <taxon>Metazoa</taxon>
        <taxon>Chordata</taxon>
        <taxon>Craniata</taxon>
        <taxon>Vertebrata</taxon>
        <taxon>Chondrichthyes</taxon>
        <taxon>Holocephali</taxon>
        <taxon>Chimaeriformes</taxon>
        <taxon>Callorhinchidae</taxon>
        <taxon>Callorhinchus</taxon>
    </lineage>
</organism>